<dbReference type="GO" id="GO:0035331">
    <property type="term" value="P:negative regulation of hippo signaling"/>
    <property type="evidence" value="ECO:0007669"/>
    <property type="project" value="TreeGrafter"/>
</dbReference>
<dbReference type="GO" id="GO:0046872">
    <property type="term" value="F:metal ion binding"/>
    <property type="evidence" value="ECO:0007669"/>
    <property type="project" value="UniProtKB-KW"/>
</dbReference>
<dbReference type="GO" id="GO:0007010">
    <property type="term" value="P:cytoskeleton organization"/>
    <property type="evidence" value="ECO:0007669"/>
    <property type="project" value="TreeGrafter"/>
</dbReference>
<dbReference type="InterPro" id="IPR047245">
    <property type="entry name" value="Ajuba-like_LIM1"/>
</dbReference>
<evidence type="ECO:0000256" key="6">
    <source>
        <dbReference type="SAM" id="MobiDB-lite"/>
    </source>
</evidence>
<dbReference type="PROSITE" id="PS50023">
    <property type="entry name" value="LIM_DOMAIN_2"/>
    <property type="match status" value="3"/>
</dbReference>
<dbReference type="GO" id="GO:0003714">
    <property type="term" value="F:transcription corepressor activity"/>
    <property type="evidence" value="ECO:0007669"/>
    <property type="project" value="TreeGrafter"/>
</dbReference>
<evidence type="ECO:0000259" key="7">
    <source>
        <dbReference type="PROSITE" id="PS50023"/>
    </source>
</evidence>
<dbReference type="CDD" id="cd09355">
    <property type="entry name" value="LIM2_Ajuba_like"/>
    <property type="match status" value="1"/>
</dbReference>
<dbReference type="InterPro" id="IPR047247">
    <property type="entry name" value="Ajuba-like_LIM2"/>
</dbReference>
<gene>
    <name evidence="8" type="ORF">APZ42_014294</name>
</gene>
<dbReference type="InterPro" id="IPR001781">
    <property type="entry name" value="Znf_LIM"/>
</dbReference>
<evidence type="ECO:0000313" key="8">
    <source>
        <dbReference type="EMBL" id="KZS19421.1"/>
    </source>
</evidence>
<feature type="domain" description="LIM zinc-binding" evidence="7">
    <location>
        <begin position="432"/>
        <end position="499"/>
    </location>
</feature>
<dbReference type="Pfam" id="PF00412">
    <property type="entry name" value="LIM"/>
    <property type="match status" value="3"/>
</dbReference>
<feature type="domain" description="LIM zinc-binding" evidence="7">
    <location>
        <begin position="306"/>
        <end position="367"/>
    </location>
</feature>
<dbReference type="Proteomes" id="UP000076858">
    <property type="component" value="Unassembled WGS sequence"/>
</dbReference>
<dbReference type="GO" id="GO:0000932">
    <property type="term" value="C:P-body"/>
    <property type="evidence" value="ECO:0007669"/>
    <property type="project" value="TreeGrafter"/>
</dbReference>
<comment type="caution">
    <text evidence="8">The sequence shown here is derived from an EMBL/GenBank/DDBJ whole genome shotgun (WGS) entry which is preliminary data.</text>
</comment>
<keyword evidence="2" id="KW-0677">Repeat</keyword>
<dbReference type="CDD" id="cd09352">
    <property type="entry name" value="LIM1_Ajuba_like"/>
    <property type="match status" value="1"/>
</dbReference>
<dbReference type="STRING" id="35525.A0A162Q7D6"/>
<reference evidence="8 9" key="1">
    <citation type="submission" date="2016-03" db="EMBL/GenBank/DDBJ databases">
        <title>EvidentialGene: Evidence-directed Construction of Genes on Genomes.</title>
        <authorList>
            <person name="Gilbert D.G."/>
            <person name="Choi J.-H."/>
            <person name="Mockaitis K."/>
            <person name="Colbourne J."/>
            <person name="Pfrender M."/>
        </authorList>
    </citation>
    <scope>NUCLEOTIDE SEQUENCE [LARGE SCALE GENOMIC DNA]</scope>
    <source>
        <strain evidence="8 9">Xinb3</strain>
        <tissue evidence="8">Complete organism</tissue>
    </source>
</reference>
<evidence type="ECO:0000256" key="5">
    <source>
        <dbReference type="PROSITE-ProRule" id="PRU00125"/>
    </source>
</evidence>
<dbReference type="FunFam" id="2.10.110.10:FF:000028">
    <property type="entry name" value="LIM domain-containing protein 1"/>
    <property type="match status" value="1"/>
</dbReference>
<dbReference type="CDD" id="cd09438">
    <property type="entry name" value="LIM3_Ajuba_like"/>
    <property type="match status" value="1"/>
</dbReference>
<dbReference type="GO" id="GO:0005912">
    <property type="term" value="C:adherens junction"/>
    <property type="evidence" value="ECO:0007669"/>
    <property type="project" value="TreeGrafter"/>
</dbReference>
<keyword evidence="4 5" id="KW-0440">LIM domain</keyword>
<evidence type="ECO:0000256" key="1">
    <source>
        <dbReference type="ARBA" id="ARBA00022723"/>
    </source>
</evidence>
<evidence type="ECO:0000256" key="3">
    <source>
        <dbReference type="ARBA" id="ARBA00022833"/>
    </source>
</evidence>
<evidence type="ECO:0000313" key="9">
    <source>
        <dbReference type="Proteomes" id="UP000076858"/>
    </source>
</evidence>
<dbReference type="PANTHER" id="PTHR24219">
    <property type="entry name" value="LIM DOMAIN-CONTAINING PROTEIN JUB"/>
    <property type="match status" value="1"/>
</dbReference>
<keyword evidence="3 5" id="KW-0862">Zinc</keyword>
<dbReference type="PANTHER" id="PTHR24219:SF4">
    <property type="entry name" value="LIM DOMAIN-CONTAINING PROTEIN JUB"/>
    <property type="match status" value="1"/>
</dbReference>
<dbReference type="EMBL" id="LRGB01000389">
    <property type="protein sequence ID" value="KZS19421.1"/>
    <property type="molecule type" value="Genomic_DNA"/>
</dbReference>
<dbReference type="SUPFAM" id="SSF57716">
    <property type="entry name" value="Glucocorticoid receptor-like (DNA-binding domain)"/>
    <property type="match status" value="2"/>
</dbReference>
<sequence>MDQELGKKMSALRLAEANRTSNMTRPYEGFQYQAASSQLPPYKYSSAAPQVKYEPQYGSTASEGIYANLEELTGSPVRSQYQDTFIPPPEQFSQRLVQVSKISHVPTQSKVSLEEAMRYTPPNSVASADEVPVYENLQFYSSPKKSFANIASANNLCLQTYQPVSSNLAALKTDAQLATQQPFEPSQFPPPTSSMKCNSLTQPYPAPQIIKPSPQRFPQAPPTYQQTPHALNITRGYEKSPQRITKAGIKIDSPVQMSQAGSSPKMPFATLPSKKETSDAEKKFESFMKEIEEELENQEQDGEFFGVCHTCGEKITGAAEACQAMGNLYHTCCFVCCSCGRALRGKAFYNVHGKVYCEEDYLYSGFQQTAEKCGLCGHLIMETILQAMGKSYHPGCFRCCVCNECLDGVPFTIDVDHKIYCVTDYHRMFAPRCAACDEIITPAQGSKETVRVVSMNKDFHVDCYVCESCGLQLTDEPERRCYPLYGRLFCRSCRLMQDT</sequence>
<dbReference type="GO" id="GO:0001666">
    <property type="term" value="P:response to hypoxia"/>
    <property type="evidence" value="ECO:0007669"/>
    <property type="project" value="TreeGrafter"/>
</dbReference>
<dbReference type="InterPro" id="IPR047248">
    <property type="entry name" value="Ajuba-like_LIM3"/>
</dbReference>
<accession>A0A162Q7D6</accession>
<keyword evidence="9" id="KW-1185">Reference proteome</keyword>
<feature type="domain" description="LIM zinc-binding" evidence="7">
    <location>
        <begin position="371"/>
        <end position="431"/>
    </location>
</feature>
<dbReference type="FunFam" id="2.10.110.10:FF:000037">
    <property type="entry name" value="LIM domain-containing protein 1"/>
    <property type="match status" value="1"/>
</dbReference>
<organism evidence="8 9">
    <name type="scientific">Daphnia magna</name>
    <dbReference type="NCBI Taxonomy" id="35525"/>
    <lineage>
        <taxon>Eukaryota</taxon>
        <taxon>Metazoa</taxon>
        <taxon>Ecdysozoa</taxon>
        <taxon>Arthropoda</taxon>
        <taxon>Crustacea</taxon>
        <taxon>Branchiopoda</taxon>
        <taxon>Diplostraca</taxon>
        <taxon>Cladocera</taxon>
        <taxon>Anomopoda</taxon>
        <taxon>Daphniidae</taxon>
        <taxon>Daphnia</taxon>
    </lineage>
</organism>
<dbReference type="InterPro" id="IPR047172">
    <property type="entry name" value="Ajuba-like"/>
</dbReference>
<dbReference type="AlphaFoldDB" id="A0A162Q7D6"/>
<dbReference type="OrthoDB" id="25414at2759"/>
<dbReference type="GO" id="GO:0005667">
    <property type="term" value="C:transcription regulator complex"/>
    <property type="evidence" value="ECO:0007669"/>
    <property type="project" value="TreeGrafter"/>
</dbReference>
<feature type="region of interest" description="Disordered" evidence="6">
    <location>
        <begin position="255"/>
        <end position="275"/>
    </location>
</feature>
<keyword evidence="1 5" id="KW-0479">Metal-binding</keyword>
<dbReference type="SMART" id="SM00132">
    <property type="entry name" value="LIM"/>
    <property type="match status" value="3"/>
</dbReference>
<evidence type="ECO:0000256" key="2">
    <source>
        <dbReference type="ARBA" id="ARBA00022737"/>
    </source>
</evidence>
<dbReference type="Gene3D" id="2.10.110.10">
    <property type="entry name" value="Cysteine Rich Protein"/>
    <property type="match status" value="3"/>
</dbReference>
<name>A0A162Q7D6_9CRUS</name>
<protein>
    <submittedName>
        <fullName evidence="8">Putative LIM domain-containing protein 1</fullName>
    </submittedName>
</protein>
<dbReference type="GO" id="GO:0005634">
    <property type="term" value="C:nucleus"/>
    <property type="evidence" value="ECO:0007669"/>
    <property type="project" value="TreeGrafter"/>
</dbReference>
<proteinExistence type="predicted"/>
<evidence type="ECO:0000256" key="4">
    <source>
        <dbReference type="ARBA" id="ARBA00023038"/>
    </source>
</evidence>